<dbReference type="BioCyc" id="BSUB633149:G1GM8-1901-MONOMER"/>
<name>D9QHW1_BRESC</name>
<evidence type="ECO:0000313" key="2">
    <source>
        <dbReference type="EMBL" id="ADL01219.1"/>
    </source>
</evidence>
<dbReference type="OrthoDB" id="7205793at2"/>
<evidence type="ECO:0000313" key="3">
    <source>
        <dbReference type="Proteomes" id="UP000002696"/>
    </source>
</evidence>
<dbReference type="KEGG" id="bsb:Bresu_1908"/>
<keyword evidence="1" id="KW-0812">Transmembrane</keyword>
<organism evidence="2 3">
    <name type="scientific">Brevundimonas subvibrioides (strain ATCC 15264 / DSM 4735 / LMG 14903 / NBRC 16000 / CB 81)</name>
    <name type="common">Caulobacter subvibrioides</name>
    <dbReference type="NCBI Taxonomy" id="633149"/>
    <lineage>
        <taxon>Bacteria</taxon>
        <taxon>Pseudomonadati</taxon>
        <taxon>Pseudomonadota</taxon>
        <taxon>Alphaproteobacteria</taxon>
        <taxon>Caulobacterales</taxon>
        <taxon>Caulobacteraceae</taxon>
        <taxon>Brevundimonas</taxon>
    </lineage>
</organism>
<keyword evidence="3" id="KW-1185">Reference proteome</keyword>
<proteinExistence type="predicted"/>
<dbReference type="RefSeq" id="WP_013269320.1">
    <property type="nucleotide sequence ID" value="NC_014375.1"/>
</dbReference>
<dbReference type="EMBL" id="CP002102">
    <property type="protein sequence ID" value="ADL01219.1"/>
    <property type="molecule type" value="Genomic_DNA"/>
</dbReference>
<dbReference type="AlphaFoldDB" id="D9QHW1"/>
<evidence type="ECO:0000256" key="1">
    <source>
        <dbReference type="SAM" id="Phobius"/>
    </source>
</evidence>
<keyword evidence="1" id="KW-0472">Membrane</keyword>
<gene>
    <name evidence="2" type="ordered locus">Bresu_1908</name>
</gene>
<dbReference type="STRING" id="633149.Bresu_1908"/>
<feature type="transmembrane region" description="Helical" evidence="1">
    <location>
        <begin position="99"/>
        <end position="117"/>
    </location>
</feature>
<dbReference type="Proteomes" id="UP000002696">
    <property type="component" value="Chromosome"/>
</dbReference>
<dbReference type="HOGENOM" id="CLU_1988379_0_0_5"/>
<accession>D9QHW1</accession>
<dbReference type="InParanoid" id="D9QHW1"/>
<feature type="transmembrane region" description="Helical" evidence="1">
    <location>
        <begin position="33"/>
        <end position="54"/>
    </location>
</feature>
<feature type="transmembrane region" description="Helical" evidence="1">
    <location>
        <begin position="75"/>
        <end position="93"/>
    </location>
</feature>
<keyword evidence="1" id="KW-1133">Transmembrane helix</keyword>
<sequence length="121" mass="12893">MKVEPNLLLAVATGTALTLLVLTAGTFGRPDYLFRYSVIAIGFSACYVALNTLIESRAVAPPAPMVSRDVRSLPWAAFIPAFMLLAAAVPVILPGRDFALLVIVCTVLFGLTVRSAMRVTP</sequence>
<protein>
    <submittedName>
        <fullName evidence="2">Uncharacterized protein</fullName>
    </submittedName>
</protein>
<reference evidence="3" key="1">
    <citation type="journal article" date="2011" name="J. Bacteriol.">
        <title>Genome sequences of eight morphologically diverse alphaproteobacteria.</title>
        <authorList>
            <consortium name="US DOE Joint Genome Institute"/>
            <person name="Brown P.J."/>
            <person name="Kysela D.T."/>
            <person name="Buechlein A."/>
            <person name="Hemmerich C."/>
            <person name="Brun Y.V."/>
        </authorList>
    </citation>
    <scope>NUCLEOTIDE SEQUENCE [LARGE SCALE GENOMIC DNA]</scope>
    <source>
        <strain evidence="3">ATCC 15264 / DSM 4735 / LMG 14903 / NBRC 16000 / CB 81</strain>
    </source>
</reference>